<dbReference type="EMBL" id="JARJCM010000172">
    <property type="protein sequence ID" value="KAJ7024250.1"/>
    <property type="molecule type" value="Genomic_DNA"/>
</dbReference>
<dbReference type="AlphaFoldDB" id="A0AAD6SDQ8"/>
<feature type="region of interest" description="Disordered" evidence="1">
    <location>
        <begin position="66"/>
        <end position="97"/>
    </location>
</feature>
<protein>
    <submittedName>
        <fullName evidence="2">Uncharacterized protein</fullName>
    </submittedName>
</protein>
<accession>A0AAD6SDQ8</accession>
<sequence>MGNECAWGGACPAHPSPSLPLLTHYTPLLRGVTLRGKVSAVAWGGELEQEVRTSPYLFCAASRPPALHPSSPSFSFPSPPSRTPRRWERSSQGADRPTCRRDVCISRAAGVHMCLRRNRWLHRRQSYALAALPVGLNSHSAHVHLRTRCLRERLIGVCWARCTPPSLRLAPPSLPSHPSAHSDPRARRLHRVPARAETVLSAARGSRMCEQAGVACGRAEFARTGMPRVPSPSSPRPSFPLPSPLRLRTLYAAVFM</sequence>
<dbReference type="Proteomes" id="UP001218188">
    <property type="component" value="Unassembled WGS sequence"/>
</dbReference>
<comment type="caution">
    <text evidence="2">The sequence shown here is derived from an EMBL/GenBank/DDBJ whole genome shotgun (WGS) entry which is preliminary data.</text>
</comment>
<name>A0AAD6SDQ8_9AGAR</name>
<gene>
    <name evidence="2" type="ORF">C8F04DRAFT_1131931</name>
</gene>
<keyword evidence="3" id="KW-1185">Reference proteome</keyword>
<organism evidence="2 3">
    <name type="scientific">Mycena alexandri</name>
    <dbReference type="NCBI Taxonomy" id="1745969"/>
    <lineage>
        <taxon>Eukaryota</taxon>
        <taxon>Fungi</taxon>
        <taxon>Dikarya</taxon>
        <taxon>Basidiomycota</taxon>
        <taxon>Agaricomycotina</taxon>
        <taxon>Agaricomycetes</taxon>
        <taxon>Agaricomycetidae</taxon>
        <taxon>Agaricales</taxon>
        <taxon>Marasmiineae</taxon>
        <taxon>Mycenaceae</taxon>
        <taxon>Mycena</taxon>
    </lineage>
</organism>
<feature type="compositionally biased region" description="Low complexity" evidence="1">
    <location>
        <begin position="66"/>
        <end position="76"/>
    </location>
</feature>
<proteinExistence type="predicted"/>
<evidence type="ECO:0000313" key="2">
    <source>
        <dbReference type="EMBL" id="KAJ7024250.1"/>
    </source>
</evidence>
<evidence type="ECO:0000256" key="1">
    <source>
        <dbReference type="SAM" id="MobiDB-lite"/>
    </source>
</evidence>
<evidence type="ECO:0000313" key="3">
    <source>
        <dbReference type="Proteomes" id="UP001218188"/>
    </source>
</evidence>
<reference evidence="2" key="1">
    <citation type="submission" date="2023-03" db="EMBL/GenBank/DDBJ databases">
        <title>Massive genome expansion in bonnet fungi (Mycena s.s.) driven by repeated elements and novel gene families across ecological guilds.</title>
        <authorList>
            <consortium name="Lawrence Berkeley National Laboratory"/>
            <person name="Harder C.B."/>
            <person name="Miyauchi S."/>
            <person name="Viragh M."/>
            <person name="Kuo A."/>
            <person name="Thoen E."/>
            <person name="Andreopoulos B."/>
            <person name="Lu D."/>
            <person name="Skrede I."/>
            <person name="Drula E."/>
            <person name="Henrissat B."/>
            <person name="Morin E."/>
            <person name="Kohler A."/>
            <person name="Barry K."/>
            <person name="LaButti K."/>
            <person name="Morin E."/>
            <person name="Salamov A."/>
            <person name="Lipzen A."/>
            <person name="Mereny Z."/>
            <person name="Hegedus B."/>
            <person name="Baldrian P."/>
            <person name="Stursova M."/>
            <person name="Weitz H."/>
            <person name="Taylor A."/>
            <person name="Grigoriev I.V."/>
            <person name="Nagy L.G."/>
            <person name="Martin F."/>
            <person name="Kauserud H."/>
        </authorList>
    </citation>
    <scope>NUCLEOTIDE SEQUENCE</scope>
    <source>
        <strain evidence="2">CBHHK200</strain>
    </source>
</reference>